<dbReference type="Pfam" id="PF14705">
    <property type="entry name" value="Costars"/>
    <property type="match status" value="1"/>
</dbReference>
<dbReference type="GO" id="GO:0045944">
    <property type="term" value="P:positive regulation of transcription by RNA polymerase II"/>
    <property type="evidence" value="ECO:0007669"/>
    <property type="project" value="TreeGrafter"/>
</dbReference>
<reference evidence="3 4" key="1">
    <citation type="submission" date="2019-01" db="EMBL/GenBank/DDBJ databases">
        <title>Draft Genome and Complete Hox-Cluster Characterization of the Sterlet Sturgeon (Acipenser ruthenus).</title>
        <authorList>
            <person name="Wei Q."/>
        </authorList>
    </citation>
    <scope>NUCLEOTIDE SEQUENCE [LARGE SCALE GENOMIC DNA]</scope>
    <source>
        <strain evidence="3">WHYD16114868_AA</strain>
        <tissue evidence="3">Blood</tissue>
    </source>
</reference>
<dbReference type="Gene3D" id="1.10.10.1540">
    <property type="entry name" value="Costar domain"/>
    <property type="match status" value="1"/>
</dbReference>
<sequence>MSLLDHLSEHHLLVKYTTKNEMEKETRDEGNIRKEDQCNTVKGLKENWQKWANNHSEYQKHNPFSNNRTVTVQFQKGEEGYGRPREGSRTQQSGHSAHAHLEKEVDELCMIIKSIGEAGGDGQTRVAFGPLFERYVAISNKLVGILLRARKHGRISFEGEMLWQRRDDDVIITLLE</sequence>
<dbReference type="InterPro" id="IPR038095">
    <property type="entry name" value="Costars_sf"/>
</dbReference>
<dbReference type="EMBL" id="SCEB01214204">
    <property type="protein sequence ID" value="RXM36623.1"/>
    <property type="molecule type" value="Genomic_DNA"/>
</dbReference>
<evidence type="ECO:0000313" key="3">
    <source>
        <dbReference type="EMBL" id="RXM36623.1"/>
    </source>
</evidence>
<comment type="caution">
    <text evidence="3">The sequence shown here is derived from an EMBL/GenBank/DDBJ whole genome shotgun (WGS) entry which is preliminary data.</text>
</comment>
<dbReference type="AlphaFoldDB" id="A0A444UN93"/>
<dbReference type="SMART" id="SM01283">
    <property type="entry name" value="Costars"/>
    <property type="match status" value="1"/>
</dbReference>
<organism evidence="3 4">
    <name type="scientific">Acipenser ruthenus</name>
    <name type="common">Sterlet sturgeon</name>
    <dbReference type="NCBI Taxonomy" id="7906"/>
    <lineage>
        <taxon>Eukaryota</taxon>
        <taxon>Metazoa</taxon>
        <taxon>Chordata</taxon>
        <taxon>Craniata</taxon>
        <taxon>Vertebrata</taxon>
        <taxon>Euteleostomi</taxon>
        <taxon>Actinopterygii</taxon>
        <taxon>Chondrostei</taxon>
        <taxon>Acipenseriformes</taxon>
        <taxon>Acipenseridae</taxon>
        <taxon>Acipenser</taxon>
    </lineage>
</organism>
<dbReference type="PANTHER" id="PTHR22739:SF22">
    <property type="entry name" value="COSTARS DOMAIN-CONTAINING PROTEIN"/>
    <property type="match status" value="1"/>
</dbReference>
<accession>A0A444UN93</accession>
<evidence type="ECO:0000313" key="4">
    <source>
        <dbReference type="Proteomes" id="UP000289886"/>
    </source>
</evidence>
<dbReference type="InterPro" id="IPR027817">
    <property type="entry name" value="Costars_dom"/>
</dbReference>
<gene>
    <name evidence="3" type="ORF">EOD39_3442</name>
</gene>
<dbReference type="PANTHER" id="PTHR22739">
    <property type="entry name" value="STRIATED MUSCLE ACTIVATOR OF RHO-DEPENDENT SIGNALING-RELATED"/>
    <property type="match status" value="1"/>
</dbReference>
<dbReference type="GO" id="GO:0030017">
    <property type="term" value="C:sarcomere"/>
    <property type="evidence" value="ECO:0007669"/>
    <property type="project" value="TreeGrafter"/>
</dbReference>
<dbReference type="InterPro" id="IPR026111">
    <property type="entry name" value="Abra"/>
</dbReference>
<proteinExistence type="predicted"/>
<protein>
    <submittedName>
        <fullName evidence="3">Actin-binding Rho-activating protein</fullName>
    </submittedName>
</protein>
<feature type="domain" description="Costars" evidence="2">
    <location>
        <begin position="99"/>
        <end position="175"/>
    </location>
</feature>
<feature type="region of interest" description="Disordered" evidence="1">
    <location>
        <begin position="77"/>
        <end position="98"/>
    </location>
</feature>
<dbReference type="GO" id="GO:0003779">
    <property type="term" value="F:actin binding"/>
    <property type="evidence" value="ECO:0007669"/>
    <property type="project" value="InterPro"/>
</dbReference>
<dbReference type="Proteomes" id="UP000289886">
    <property type="component" value="Unassembled WGS sequence"/>
</dbReference>
<feature type="compositionally biased region" description="Basic and acidic residues" evidence="1">
    <location>
        <begin position="77"/>
        <end position="88"/>
    </location>
</feature>
<keyword evidence="4" id="KW-1185">Reference proteome</keyword>
<dbReference type="GO" id="GO:0035025">
    <property type="term" value="P:positive regulation of Rho protein signal transduction"/>
    <property type="evidence" value="ECO:0007669"/>
    <property type="project" value="InterPro"/>
</dbReference>
<evidence type="ECO:0000259" key="2">
    <source>
        <dbReference type="SMART" id="SM01283"/>
    </source>
</evidence>
<name>A0A444UN93_ACIRT</name>
<evidence type="ECO:0000256" key="1">
    <source>
        <dbReference type="SAM" id="MobiDB-lite"/>
    </source>
</evidence>